<feature type="domain" description="Class II aldolase/adducin N-terminal" evidence="2">
    <location>
        <begin position="20"/>
        <end position="200"/>
    </location>
</feature>
<dbReference type="EMBL" id="SNWD01000001">
    <property type="protein sequence ID" value="TDN86938.1"/>
    <property type="molecule type" value="Genomic_DNA"/>
</dbReference>
<comment type="caution">
    <text evidence="3">The sequence shown here is derived from an EMBL/GenBank/DDBJ whole genome shotgun (WGS) entry which is preliminary data.</text>
</comment>
<comment type="similarity">
    <text evidence="1">Belongs to the aldolase class II family.</text>
</comment>
<reference evidence="3 4" key="1">
    <citation type="submission" date="2019-03" db="EMBL/GenBank/DDBJ databases">
        <title>Genomic Encyclopedia of Type Strains, Phase IV (KMG-IV): sequencing the most valuable type-strain genomes for metagenomic binning, comparative biology and taxonomic classification.</title>
        <authorList>
            <person name="Goeker M."/>
        </authorList>
    </citation>
    <scope>NUCLEOTIDE SEQUENCE [LARGE SCALE GENOMIC DNA]</scope>
    <source>
        <strain evidence="3 4">DSM 25059</strain>
    </source>
</reference>
<dbReference type="SMART" id="SM01007">
    <property type="entry name" value="Aldolase_II"/>
    <property type="match status" value="1"/>
</dbReference>
<organism evidence="3 4">
    <name type="scientific">Stakelama pacifica</name>
    <dbReference type="NCBI Taxonomy" id="517720"/>
    <lineage>
        <taxon>Bacteria</taxon>
        <taxon>Pseudomonadati</taxon>
        <taxon>Pseudomonadota</taxon>
        <taxon>Alphaproteobacteria</taxon>
        <taxon>Sphingomonadales</taxon>
        <taxon>Sphingomonadaceae</taxon>
        <taxon>Stakelama</taxon>
    </lineage>
</organism>
<dbReference type="PANTHER" id="PTHR10672">
    <property type="entry name" value="ADDUCIN"/>
    <property type="match status" value="1"/>
</dbReference>
<dbReference type="PANTHER" id="PTHR10672:SF3">
    <property type="entry name" value="PROTEIN HU-LI TAI SHAO"/>
    <property type="match status" value="1"/>
</dbReference>
<evidence type="ECO:0000313" key="3">
    <source>
        <dbReference type="EMBL" id="TDN86938.1"/>
    </source>
</evidence>
<sequence>MATMASEKSTMRAEEWQARQELAACYRVFDMLGWSEMIYNHITLKVPGEEGAFLINPFGLHFSEVRASNLVKIDIDGNKLDDNPYPVNLAGFTQHSVFHRHLPDVHCIAHTHTTAGMAVSSVEGGLRATNFYACNFAGQIAYHDFEGVTVRAEEGERLIAHLGEKRAMLLRNHGILVMGGSVPEAFIKHWALQRACEIQIATMSLGTPLTVSDDVVAVHQRDLSKAQVPGGPGKADFEAMVRLVDRTDKSWRD</sequence>
<evidence type="ECO:0000259" key="2">
    <source>
        <dbReference type="SMART" id="SM01007"/>
    </source>
</evidence>
<keyword evidence="4" id="KW-1185">Reference proteome</keyword>
<dbReference type="OrthoDB" id="5291399at2"/>
<dbReference type="GO" id="GO:0005856">
    <property type="term" value="C:cytoskeleton"/>
    <property type="evidence" value="ECO:0007669"/>
    <property type="project" value="TreeGrafter"/>
</dbReference>
<dbReference type="Gene3D" id="3.40.225.10">
    <property type="entry name" value="Class II aldolase/adducin N-terminal domain"/>
    <property type="match status" value="1"/>
</dbReference>
<dbReference type="Proteomes" id="UP000295493">
    <property type="component" value="Unassembled WGS sequence"/>
</dbReference>
<dbReference type="GO" id="GO:0051015">
    <property type="term" value="F:actin filament binding"/>
    <property type="evidence" value="ECO:0007669"/>
    <property type="project" value="TreeGrafter"/>
</dbReference>
<gene>
    <name evidence="3" type="ORF">EV664_101516</name>
</gene>
<dbReference type="InterPro" id="IPR036409">
    <property type="entry name" value="Aldolase_II/adducin_N_sf"/>
</dbReference>
<dbReference type="AlphaFoldDB" id="A0A4V3BUE3"/>
<accession>A0A4V3BUE3</accession>
<evidence type="ECO:0000256" key="1">
    <source>
        <dbReference type="ARBA" id="ARBA00037961"/>
    </source>
</evidence>
<dbReference type="NCBIfam" id="NF005451">
    <property type="entry name" value="PRK07044.1"/>
    <property type="match status" value="1"/>
</dbReference>
<evidence type="ECO:0000313" key="4">
    <source>
        <dbReference type="Proteomes" id="UP000295493"/>
    </source>
</evidence>
<dbReference type="InterPro" id="IPR051017">
    <property type="entry name" value="Aldolase-II_Adducin_sf"/>
</dbReference>
<name>A0A4V3BUE3_9SPHN</name>
<proteinExistence type="inferred from homology"/>
<dbReference type="SUPFAM" id="SSF53639">
    <property type="entry name" value="AraD/HMP-PK domain-like"/>
    <property type="match status" value="1"/>
</dbReference>
<dbReference type="RefSeq" id="WP_133494093.1">
    <property type="nucleotide sequence ID" value="NZ_BMLU01000001.1"/>
</dbReference>
<dbReference type="Pfam" id="PF00596">
    <property type="entry name" value="Aldolase_II"/>
    <property type="match status" value="1"/>
</dbReference>
<protein>
    <submittedName>
        <fullName evidence="3">Ribulose-5-phosphate 4-epimerase/fuculose-1-phosphate aldolase</fullName>
    </submittedName>
</protein>
<dbReference type="InterPro" id="IPR001303">
    <property type="entry name" value="Aldolase_II/adducin_N"/>
</dbReference>